<evidence type="ECO:0000313" key="2">
    <source>
        <dbReference type="Proteomes" id="UP001195769"/>
    </source>
</evidence>
<dbReference type="RefSeq" id="XP_041228074.1">
    <property type="nucleotide sequence ID" value="XM_041361323.1"/>
</dbReference>
<name>A0AAD4EA74_9AGAM</name>
<reference evidence="1" key="1">
    <citation type="journal article" date="2020" name="New Phytol.">
        <title>Comparative genomics reveals dynamic genome evolution in host specialist ectomycorrhizal fungi.</title>
        <authorList>
            <person name="Lofgren L.A."/>
            <person name="Nguyen N.H."/>
            <person name="Vilgalys R."/>
            <person name="Ruytinx J."/>
            <person name="Liao H.L."/>
            <person name="Branco S."/>
            <person name="Kuo A."/>
            <person name="LaButti K."/>
            <person name="Lipzen A."/>
            <person name="Andreopoulos W."/>
            <person name="Pangilinan J."/>
            <person name="Riley R."/>
            <person name="Hundley H."/>
            <person name="Na H."/>
            <person name="Barry K."/>
            <person name="Grigoriev I.V."/>
            <person name="Stajich J.E."/>
            <person name="Kennedy P.G."/>
        </authorList>
    </citation>
    <scope>NUCLEOTIDE SEQUENCE</scope>
    <source>
        <strain evidence="1">FC203</strain>
    </source>
</reference>
<dbReference type="EMBL" id="JABBWK010000017">
    <property type="protein sequence ID" value="KAG1902499.1"/>
    <property type="molecule type" value="Genomic_DNA"/>
</dbReference>
<dbReference type="Proteomes" id="UP001195769">
    <property type="component" value="Unassembled WGS sequence"/>
</dbReference>
<comment type="caution">
    <text evidence="1">The sequence shown here is derived from an EMBL/GenBank/DDBJ whole genome shotgun (WGS) entry which is preliminary data.</text>
</comment>
<organism evidence="1 2">
    <name type="scientific">Suillus fuscotomentosus</name>
    <dbReference type="NCBI Taxonomy" id="1912939"/>
    <lineage>
        <taxon>Eukaryota</taxon>
        <taxon>Fungi</taxon>
        <taxon>Dikarya</taxon>
        <taxon>Basidiomycota</taxon>
        <taxon>Agaricomycotina</taxon>
        <taxon>Agaricomycetes</taxon>
        <taxon>Agaricomycetidae</taxon>
        <taxon>Boletales</taxon>
        <taxon>Suillineae</taxon>
        <taxon>Suillaceae</taxon>
        <taxon>Suillus</taxon>
    </lineage>
</organism>
<keyword evidence="2" id="KW-1185">Reference proteome</keyword>
<accession>A0AAD4EA74</accession>
<dbReference type="AlphaFoldDB" id="A0AAD4EA74"/>
<gene>
    <name evidence="1" type="ORF">F5891DRAFT_1024394</name>
</gene>
<dbReference type="GeneID" id="64655621"/>
<protein>
    <submittedName>
        <fullName evidence="1">Uncharacterized protein</fullName>
    </submittedName>
</protein>
<sequence length="151" mass="17410">MSQKSGRQTHTGRSRKMLLQRHYRSTEAEDFLQLRRIIIDITQARENPHKRHDILMKAAEVIRQLDADYRSLLAEQVASASTSDTSSPMQQPASIHPVSYGPSERWSVNYDNPIFMHPHMENMPHTMYYCDAPASFDDIAPSHYAYFNQSG</sequence>
<evidence type="ECO:0000313" key="1">
    <source>
        <dbReference type="EMBL" id="KAG1902499.1"/>
    </source>
</evidence>
<proteinExistence type="predicted"/>